<dbReference type="InterPro" id="IPR002126">
    <property type="entry name" value="Cadherin-like_dom"/>
</dbReference>
<feature type="domain" description="Cadherin" evidence="2">
    <location>
        <begin position="31"/>
        <end position="139"/>
    </location>
</feature>
<dbReference type="Gene3D" id="2.60.40.60">
    <property type="entry name" value="Cadherins"/>
    <property type="match status" value="1"/>
</dbReference>
<dbReference type="SUPFAM" id="SSF50956">
    <property type="entry name" value="Thermostable phytase (3-phytase)"/>
    <property type="match status" value="1"/>
</dbReference>
<dbReference type="InterPro" id="IPR015919">
    <property type="entry name" value="Cadherin-like_sf"/>
</dbReference>
<sequence length="837" mass="90244">MRKLIYLTALTTTLVACGGGGGGGGSNPPEFTSDASVTVLENRTATGYVATAVSSDEGGVTFSIVGGEDADSFSVDGATGELAFITPQNFEAPNDGNGNNSYLLTLQATDAEGNTSTLDLTVNVTNEFNLGITQTFPSVNANYGGVNEVVVTGLISDSESENNIIPMGAVESLTVNGVEVELDPQNPGAWTASIPADQTLRSLDISLTDANGNITEASQAVINIPVFRQVTQTVYDEDSQQIYFIATVDDVDSDRGFVFTLGRFDVAAATYEILSELDEGSDFAIENAVNLIFDSMNQRLIYRDNSVFPDIIRFVEVDLLTGNRTLFADVVNDDDTDTRVNNFVYDEINNRGFLTKGISGQLELYSIDFNLNSLAGVINPDTNEIISNIDQFTLNSNVDRIYFLSSPGDFYNLNILDLSENTLQTFSESTVRSRSAGRGRLFIDEDRNRLILDPFGDYALIDKLTGEVESLLTSRVGNGFIQSGTLGYGPISNTSVAATRDGRFAQIAIDQEVTDSSLENEGVITPFLPRSGDGRLLGSTGTFFLSENNELLRVNTLGIFAVNLQNGDRSEVTADFPGGTNASAISSVVFDQNDNRVFGLTVGQGLNSFASRFSLLELDSDTTTVLSEIPFSETEGQSGNSPITIGNRNRGSLLHDVDRNRVITAVTRFDTTIRYFSVDTDTAERAPLFDDFDPETSPLFGDNILRVFDQSSDVILVSNGERDSLYRFNLMTQELALVSSDTLGDGPAGVFTNQSAITTDFDNNRVLIASDNTIHAVDLTTGNRSVLIASDESGPVFLNPGAIELSEDSERLYVSSRTRGLILSIHLASGQKTILSD</sequence>
<evidence type="ECO:0000313" key="4">
    <source>
        <dbReference type="Proteomes" id="UP001465153"/>
    </source>
</evidence>
<dbReference type="EMBL" id="BAABWN010000005">
    <property type="protein sequence ID" value="GAA6167843.1"/>
    <property type="molecule type" value="Genomic_DNA"/>
</dbReference>
<dbReference type="Proteomes" id="UP001465153">
    <property type="component" value="Unassembled WGS sequence"/>
</dbReference>
<organism evidence="3 4">
    <name type="scientific">Sessilibacter corallicola</name>
    <dbReference type="NCBI Taxonomy" id="2904075"/>
    <lineage>
        <taxon>Bacteria</taxon>
        <taxon>Pseudomonadati</taxon>
        <taxon>Pseudomonadota</taxon>
        <taxon>Gammaproteobacteria</taxon>
        <taxon>Cellvibrionales</taxon>
        <taxon>Cellvibrionaceae</taxon>
        <taxon>Sessilibacter</taxon>
    </lineage>
</organism>
<reference evidence="3 4" key="1">
    <citation type="submission" date="2024-04" db="EMBL/GenBank/DDBJ databases">
        <title>Draft genome sequence of Sessilibacter corallicola NBRC 116591.</title>
        <authorList>
            <person name="Miyakawa T."/>
            <person name="Kusuya Y."/>
            <person name="Miura T."/>
        </authorList>
    </citation>
    <scope>NUCLEOTIDE SEQUENCE [LARGE SCALE GENOMIC DNA]</scope>
    <source>
        <strain evidence="3 4">KU-00831-HH</strain>
    </source>
</reference>
<dbReference type="RefSeq" id="WP_353302499.1">
    <property type="nucleotide sequence ID" value="NZ_BAABWN010000005.1"/>
</dbReference>
<dbReference type="PROSITE" id="PS50268">
    <property type="entry name" value="CADHERIN_2"/>
    <property type="match status" value="1"/>
</dbReference>
<evidence type="ECO:0000259" key="2">
    <source>
        <dbReference type="PROSITE" id="PS50268"/>
    </source>
</evidence>
<feature type="signal peptide" evidence="1">
    <location>
        <begin position="1"/>
        <end position="18"/>
    </location>
</feature>
<dbReference type="PROSITE" id="PS51257">
    <property type="entry name" value="PROKAR_LIPOPROTEIN"/>
    <property type="match status" value="1"/>
</dbReference>
<keyword evidence="1" id="KW-0732">Signal</keyword>
<evidence type="ECO:0000256" key="1">
    <source>
        <dbReference type="SAM" id="SignalP"/>
    </source>
</evidence>
<dbReference type="SUPFAM" id="SSF49313">
    <property type="entry name" value="Cadherin-like"/>
    <property type="match status" value="1"/>
</dbReference>
<evidence type="ECO:0000313" key="3">
    <source>
        <dbReference type="EMBL" id="GAA6167843.1"/>
    </source>
</evidence>
<dbReference type="CDD" id="cd11304">
    <property type="entry name" value="Cadherin_repeat"/>
    <property type="match status" value="1"/>
</dbReference>
<proteinExistence type="predicted"/>
<gene>
    <name evidence="3" type="ORF">NBRC116591_16540</name>
</gene>
<name>A0ABQ0A8G3_9GAMM</name>
<dbReference type="SUPFAM" id="SSF63825">
    <property type="entry name" value="YWTD domain"/>
    <property type="match status" value="1"/>
</dbReference>
<comment type="caution">
    <text evidence="3">The sequence shown here is derived from an EMBL/GenBank/DDBJ whole genome shotgun (WGS) entry which is preliminary data.</text>
</comment>
<accession>A0ABQ0A8G3</accession>
<keyword evidence="4" id="KW-1185">Reference proteome</keyword>
<protein>
    <recommendedName>
        <fullName evidence="2">Cadherin domain-containing protein</fullName>
    </recommendedName>
</protein>
<feature type="chain" id="PRO_5046498895" description="Cadherin domain-containing protein" evidence="1">
    <location>
        <begin position="19"/>
        <end position="837"/>
    </location>
</feature>